<comment type="caution">
    <text evidence="6">The sequence shown here is derived from an EMBL/GenBank/DDBJ whole genome shotgun (WGS) entry which is preliminary data.</text>
</comment>
<dbReference type="SMART" id="SM00744">
    <property type="entry name" value="RINGv"/>
    <property type="match status" value="1"/>
</dbReference>
<feature type="domain" description="RING-type" evidence="5">
    <location>
        <begin position="84"/>
        <end position="127"/>
    </location>
</feature>
<dbReference type="GO" id="GO:0008270">
    <property type="term" value="F:zinc ion binding"/>
    <property type="evidence" value="ECO:0007669"/>
    <property type="project" value="UniProtKB-KW"/>
</dbReference>
<dbReference type="SMART" id="SM00184">
    <property type="entry name" value="RING"/>
    <property type="match status" value="1"/>
</dbReference>
<dbReference type="PANTHER" id="PTHR45969">
    <property type="entry name" value="RING ZINC FINGER PROTEIN-RELATED"/>
    <property type="match status" value="1"/>
</dbReference>
<dbReference type="InterPro" id="IPR001841">
    <property type="entry name" value="Znf_RING"/>
</dbReference>
<evidence type="ECO:0000256" key="3">
    <source>
        <dbReference type="ARBA" id="ARBA00022833"/>
    </source>
</evidence>
<organism evidence="6 7">
    <name type="scientific">Dendrobium nobile</name>
    <name type="common">Orchid</name>
    <dbReference type="NCBI Taxonomy" id="94219"/>
    <lineage>
        <taxon>Eukaryota</taxon>
        <taxon>Viridiplantae</taxon>
        <taxon>Streptophyta</taxon>
        <taxon>Embryophyta</taxon>
        <taxon>Tracheophyta</taxon>
        <taxon>Spermatophyta</taxon>
        <taxon>Magnoliopsida</taxon>
        <taxon>Liliopsida</taxon>
        <taxon>Asparagales</taxon>
        <taxon>Orchidaceae</taxon>
        <taxon>Epidendroideae</taxon>
        <taxon>Malaxideae</taxon>
        <taxon>Dendrobiinae</taxon>
        <taxon>Dendrobium</taxon>
    </lineage>
</organism>
<dbReference type="Proteomes" id="UP000829196">
    <property type="component" value="Unassembled WGS sequence"/>
</dbReference>
<dbReference type="PROSITE" id="PS50089">
    <property type="entry name" value="ZF_RING_2"/>
    <property type="match status" value="1"/>
</dbReference>
<evidence type="ECO:0000259" key="5">
    <source>
        <dbReference type="PROSITE" id="PS50089"/>
    </source>
</evidence>
<dbReference type="OrthoDB" id="785686at2759"/>
<dbReference type="Gene3D" id="3.30.40.10">
    <property type="entry name" value="Zinc/RING finger domain, C3HC4 (zinc finger)"/>
    <property type="match status" value="1"/>
</dbReference>
<reference evidence="6" key="1">
    <citation type="journal article" date="2022" name="Front. Genet.">
        <title>Chromosome-Scale Assembly of the Dendrobium nobile Genome Provides Insights Into the Molecular Mechanism of the Biosynthesis of the Medicinal Active Ingredient of Dendrobium.</title>
        <authorList>
            <person name="Xu Q."/>
            <person name="Niu S.-C."/>
            <person name="Li K.-L."/>
            <person name="Zheng P.-J."/>
            <person name="Zhang X.-J."/>
            <person name="Jia Y."/>
            <person name="Liu Y."/>
            <person name="Niu Y.-X."/>
            <person name="Yu L.-H."/>
            <person name="Chen D.-F."/>
            <person name="Zhang G.-Q."/>
        </authorList>
    </citation>
    <scope>NUCLEOTIDE SEQUENCE</scope>
    <source>
        <tissue evidence="6">Leaf</tissue>
    </source>
</reference>
<evidence type="ECO:0000256" key="1">
    <source>
        <dbReference type="ARBA" id="ARBA00022723"/>
    </source>
</evidence>
<gene>
    <name evidence="6" type="ORF">KFK09_016720</name>
</gene>
<dbReference type="InterPro" id="IPR013083">
    <property type="entry name" value="Znf_RING/FYVE/PHD"/>
</dbReference>
<dbReference type="AlphaFoldDB" id="A0A8T3B5G8"/>
<proteinExistence type="predicted"/>
<dbReference type="EMBL" id="JAGYWB010000012">
    <property type="protein sequence ID" value="KAI0501775.1"/>
    <property type="molecule type" value="Genomic_DNA"/>
</dbReference>
<evidence type="ECO:0000313" key="7">
    <source>
        <dbReference type="Proteomes" id="UP000829196"/>
    </source>
</evidence>
<sequence length="172" mass="18748">MRVNLAGLLSLASSATSSIKTASISPKGAIISYPKRAMAESLLTFFTIFSASFISFIKEAMISSFGAFVGSLLVSEGICNEEDCVICLCKIRRGRETDALRCRHVFHKQCLDGWVKKSKGKNCPLCRDCLIDGGSSAAKNGEEEDGGPIISNNTIIISPFRESRSRDLCWIR</sequence>
<keyword evidence="1" id="KW-0479">Metal-binding</keyword>
<dbReference type="GO" id="GO:0016567">
    <property type="term" value="P:protein ubiquitination"/>
    <property type="evidence" value="ECO:0007669"/>
    <property type="project" value="TreeGrafter"/>
</dbReference>
<protein>
    <recommendedName>
        <fullName evidence="5">RING-type domain-containing protein</fullName>
    </recommendedName>
</protein>
<evidence type="ECO:0000256" key="2">
    <source>
        <dbReference type="ARBA" id="ARBA00022771"/>
    </source>
</evidence>
<dbReference type="PANTHER" id="PTHR45969:SF55">
    <property type="entry name" value="OS07G0686300 PROTEIN"/>
    <property type="match status" value="1"/>
</dbReference>
<dbReference type="SUPFAM" id="SSF57850">
    <property type="entry name" value="RING/U-box"/>
    <property type="match status" value="1"/>
</dbReference>
<evidence type="ECO:0000313" key="6">
    <source>
        <dbReference type="EMBL" id="KAI0501775.1"/>
    </source>
</evidence>
<name>A0A8T3B5G8_DENNO</name>
<keyword evidence="3" id="KW-0862">Zinc</keyword>
<dbReference type="InterPro" id="IPR011016">
    <property type="entry name" value="Znf_RING-CH"/>
</dbReference>
<dbReference type="Pfam" id="PF13639">
    <property type="entry name" value="zf-RING_2"/>
    <property type="match status" value="1"/>
</dbReference>
<evidence type="ECO:0000256" key="4">
    <source>
        <dbReference type="PROSITE-ProRule" id="PRU00175"/>
    </source>
</evidence>
<accession>A0A8T3B5G8</accession>
<keyword evidence="2 4" id="KW-0863">Zinc-finger</keyword>
<dbReference type="GO" id="GO:0061630">
    <property type="term" value="F:ubiquitin protein ligase activity"/>
    <property type="evidence" value="ECO:0007669"/>
    <property type="project" value="TreeGrafter"/>
</dbReference>
<keyword evidence="7" id="KW-1185">Reference proteome</keyword>